<dbReference type="Pfam" id="PF12685">
    <property type="entry name" value="SpoIIIAH"/>
    <property type="match status" value="1"/>
</dbReference>
<sequence>MKKIFKKNQVIITALAIMIAVAGYINYSDNHLGIDKTLKKASTNTADDKSKETADADGIVEDIDSLDYDLTDESALLEENAAAENGDTSTTEDQNTTQDQSSSSTDGTTTGEDGNTTDNNADSKDASAETPGEAVLTGASNFVAQAKVSREQVRSANKETLLEIINNENIGDEQKQEAIASMVKMTDLAEQEEAAELLLDAKGFENVVVNLTNDSADVIVPQEYMADDKRAQIEDIVKRKTSVPVENIVITPMDEGTSDGE</sequence>
<proteinExistence type="predicted"/>
<dbReference type="STRING" id="1796616.A4V09_03735"/>
<feature type="region of interest" description="Disordered" evidence="1">
    <location>
        <begin position="82"/>
        <end position="132"/>
    </location>
</feature>
<dbReference type="Gene3D" id="1.10.287.4300">
    <property type="entry name" value="Stage III sporulation protein AH-like"/>
    <property type="match status" value="1"/>
</dbReference>
<evidence type="ECO:0000313" key="3">
    <source>
        <dbReference type="Proteomes" id="UP000092574"/>
    </source>
</evidence>
<gene>
    <name evidence="2" type="ORF">A4V09_03735</name>
</gene>
<dbReference type="InterPro" id="IPR038503">
    <property type="entry name" value="SpoIIIAH_sf"/>
</dbReference>
<reference evidence="2" key="1">
    <citation type="submission" date="2017-04" db="EMBL/GenBank/DDBJ databases">
        <title>Complete Genome Sequences of Twelve Strains of a Stable Defined Moderately Diverse Mouse Microbiota 2 (sDMDMm2).</title>
        <authorList>
            <person name="Uchimura Y."/>
            <person name="Wyss M."/>
            <person name="Brugiroux S."/>
            <person name="Limenitakis J.P."/>
            <person name="Stecher B."/>
            <person name="McCoy K.D."/>
            <person name="Macpherson A.J."/>
        </authorList>
    </citation>
    <scope>NUCLEOTIDE SEQUENCE</scope>
    <source>
        <strain evidence="2">YL58</strain>
    </source>
</reference>
<dbReference type="RefSeq" id="WP_065541169.1">
    <property type="nucleotide sequence ID" value="NZ_CP015405.2"/>
</dbReference>
<dbReference type="EMBL" id="CP015405">
    <property type="protein sequence ID" value="ANU74947.1"/>
    <property type="molecule type" value="Genomic_DNA"/>
</dbReference>
<name>A0A1C7I5J8_9FIRM</name>
<dbReference type="InterPro" id="IPR024232">
    <property type="entry name" value="SpoIIIAH"/>
</dbReference>
<keyword evidence="3" id="KW-1185">Reference proteome</keyword>
<dbReference type="Proteomes" id="UP000092574">
    <property type="component" value="Chromosome"/>
</dbReference>
<dbReference type="AlphaFoldDB" id="A0A1C7I5J8"/>
<accession>A0A1C7I5J8</accession>
<feature type="compositionally biased region" description="Low complexity" evidence="1">
    <location>
        <begin position="82"/>
        <end position="120"/>
    </location>
</feature>
<protein>
    <submittedName>
        <fullName evidence="2">Stage III sporulation protein AH</fullName>
    </submittedName>
</protein>
<dbReference type="OrthoDB" id="9789991at2"/>
<evidence type="ECO:0000256" key="1">
    <source>
        <dbReference type="SAM" id="MobiDB-lite"/>
    </source>
</evidence>
<evidence type="ECO:0000313" key="2">
    <source>
        <dbReference type="EMBL" id="ANU74947.1"/>
    </source>
</evidence>
<dbReference type="KEGG" id="byl:A4V09_03735"/>
<organism evidence="2 3">
    <name type="scientific">Blautia pseudococcoides</name>
    <dbReference type="NCBI Taxonomy" id="1796616"/>
    <lineage>
        <taxon>Bacteria</taxon>
        <taxon>Bacillati</taxon>
        <taxon>Bacillota</taxon>
        <taxon>Clostridia</taxon>
        <taxon>Lachnospirales</taxon>
        <taxon>Lachnospiraceae</taxon>
        <taxon>Blautia</taxon>
    </lineage>
</organism>